<name>A0ABT8DC94_9RHOB</name>
<organism evidence="1 2">
    <name type="scientific">Paracoccus cavernae</name>
    <dbReference type="NCBI Taxonomy" id="1571207"/>
    <lineage>
        <taxon>Bacteria</taxon>
        <taxon>Pseudomonadati</taxon>
        <taxon>Pseudomonadota</taxon>
        <taxon>Alphaproteobacteria</taxon>
        <taxon>Rhodobacterales</taxon>
        <taxon>Paracoccaceae</taxon>
        <taxon>Paracoccus</taxon>
    </lineage>
</organism>
<keyword evidence="2" id="KW-1185">Reference proteome</keyword>
<proteinExistence type="predicted"/>
<evidence type="ECO:0000313" key="1">
    <source>
        <dbReference type="EMBL" id="MDN3714290.1"/>
    </source>
</evidence>
<accession>A0ABT8DC94</accession>
<dbReference type="EMBL" id="JAUFRC010000004">
    <property type="protein sequence ID" value="MDN3714290.1"/>
    <property type="molecule type" value="Genomic_DNA"/>
</dbReference>
<evidence type="ECO:0000313" key="2">
    <source>
        <dbReference type="Proteomes" id="UP001243846"/>
    </source>
</evidence>
<comment type="caution">
    <text evidence="1">The sequence shown here is derived from an EMBL/GenBank/DDBJ whole genome shotgun (WGS) entry which is preliminary data.</text>
</comment>
<reference evidence="2" key="1">
    <citation type="journal article" date="2019" name="Int. J. Syst. Evol. Microbiol.">
        <title>The Global Catalogue of Microorganisms (GCM) 10K type strain sequencing project: providing services to taxonomists for standard genome sequencing and annotation.</title>
        <authorList>
            <consortium name="The Broad Institute Genomics Platform"/>
            <consortium name="The Broad Institute Genome Sequencing Center for Infectious Disease"/>
            <person name="Wu L."/>
            <person name="Ma J."/>
        </authorList>
    </citation>
    <scope>NUCLEOTIDE SEQUENCE [LARGE SCALE GENOMIC DNA]</scope>
    <source>
        <strain evidence="2">CECT 8482</strain>
    </source>
</reference>
<sequence>MADAACRSEVPALTLYRGRLTACLKLQAAAAPELT</sequence>
<protein>
    <submittedName>
        <fullName evidence="1">Uncharacterized protein</fullName>
    </submittedName>
</protein>
<gene>
    <name evidence="1" type="ORF">QWZ10_25320</name>
</gene>
<dbReference type="Proteomes" id="UP001243846">
    <property type="component" value="Unassembled WGS sequence"/>
</dbReference>